<reference evidence="3 4" key="1">
    <citation type="submission" date="2018-08" db="EMBL/GenBank/DDBJ databases">
        <title>Whole genome sequence analysis of Dermacoccus abyssi bacteria isolated from Deep Mariana trench Micromonospora spp reveals genes involved in the environmental adaptation and production of secondary metabolites.</title>
        <authorList>
            <person name="Abdel-Mageed W.M."/>
            <person name="Lehri B."/>
            <person name="Nouioui I."/>
            <person name="Goodfellow I."/>
            <person name="Jaspars M."/>
            <person name="Karlyshev A."/>
        </authorList>
    </citation>
    <scope>NUCLEOTIDE SEQUENCE [LARGE SCALE GENOMIC DNA]</scope>
    <source>
        <strain evidence="3 4">MT1.1</strain>
    </source>
</reference>
<dbReference type="Pfam" id="PF05762">
    <property type="entry name" value="VWA_CoxE"/>
    <property type="match status" value="1"/>
</dbReference>
<dbReference type="Proteomes" id="UP000285376">
    <property type="component" value="Unassembled WGS sequence"/>
</dbReference>
<dbReference type="AlphaFoldDB" id="A0A417Z0V3"/>
<dbReference type="PANTHER" id="PTHR39338:SF5">
    <property type="entry name" value="BLR6139 PROTEIN"/>
    <property type="match status" value="1"/>
</dbReference>
<gene>
    <name evidence="3" type="ORF">D1832_14045</name>
</gene>
<dbReference type="InterPro" id="IPR008912">
    <property type="entry name" value="Uncharacterised_CoxE"/>
</dbReference>
<dbReference type="EMBL" id="QWLM01000023">
    <property type="protein sequence ID" value="RHW43830.1"/>
    <property type="molecule type" value="Genomic_DNA"/>
</dbReference>
<dbReference type="RefSeq" id="WP_118914945.1">
    <property type="nucleotide sequence ID" value="NZ_CBCRVH010000023.1"/>
</dbReference>
<protein>
    <submittedName>
        <fullName evidence="3">VWA domain-containing protein</fullName>
    </submittedName>
</protein>
<comment type="caution">
    <text evidence="3">The sequence shown here is derived from an EMBL/GenBank/DDBJ whole genome shotgun (WGS) entry which is preliminary data.</text>
</comment>
<evidence type="ECO:0000313" key="3">
    <source>
        <dbReference type="EMBL" id="RHW43830.1"/>
    </source>
</evidence>
<evidence type="ECO:0000256" key="2">
    <source>
        <dbReference type="SAM" id="MobiDB-lite"/>
    </source>
</evidence>
<sequence>MPDEHHFPGAFHNRPAAGQPERHEPLDDAAPRGEDTQTPAVIGPLGRRLVALADAMRRHGVVVGTSDVVDAGHVAGALGLENRERLREGLAAALVRRGEQRGVFDDLFDIFFPAALGRRTAAGDLGADDLLAQLPEFDAENADAAELRERAKALTELLARALAENDEQALETLAGVVVDEFGRLRRAGDEGFSANQAIDQFQPNLAVARATELLREHDEYLRRLRAEQEADALEGSGSSPGLADEGVGTSEGGGGAGSGGQAAAPLEGWQPDPFVQRFDRDEIRTRVAGFRRRIETESRRRNAEIRGSASQATYAVTTPIERRDFSQTYAIDAAQMRRVVEPLARKLAARMAAKRRRASHGRIDIRKTLRASMSTGGVPIAPVYDHRTPNRSELVILADMSSSVSGFSRFTILLMQAMQAQFARVRVFGFVNTVDELTETVRSVGADGDLIEALRGNTRMQRGHRNSDYGMTFVDFVAHHLDAVTPRATLLVLGDARTNSTNPRYDALRTIVDEARHAFWLNPEAESQWGTGDSVATKYAEIIDMHECRTITDLRDFVTKAL</sequence>
<dbReference type="PANTHER" id="PTHR39338">
    <property type="entry name" value="BLL5662 PROTEIN-RELATED"/>
    <property type="match status" value="1"/>
</dbReference>
<feature type="compositionally biased region" description="Gly residues" evidence="2">
    <location>
        <begin position="249"/>
        <end position="260"/>
    </location>
</feature>
<evidence type="ECO:0000256" key="1">
    <source>
        <dbReference type="SAM" id="Coils"/>
    </source>
</evidence>
<feature type="region of interest" description="Disordered" evidence="2">
    <location>
        <begin position="1"/>
        <end position="41"/>
    </location>
</feature>
<proteinExistence type="predicted"/>
<evidence type="ECO:0000313" key="4">
    <source>
        <dbReference type="Proteomes" id="UP000285376"/>
    </source>
</evidence>
<feature type="compositionally biased region" description="Basic and acidic residues" evidence="2">
    <location>
        <begin position="20"/>
        <end position="35"/>
    </location>
</feature>
<name>A0A417Z0V3_9MICO</name>
<keyword evidence="1" id="KW-0175">Coiled coil</keyword>
<accession>A0A417Z0V3</accession>
<feature type="region of interest" description="Disordered" evidence="2">
    <location>
        <begin position="231"/>
        <end position="275"/>
    </location>
</feature>
<organism evidence="3 4">
    <name type="scientific">Dermacoccus abyssi</name>
    <dbReference type="NCBI Taxonomy" id="322596"/>
    <lineage>
        <taxon>Bacteria</taxon>
        <taxon>Bacillati</taxon>
        <taxon>Actinomycetota</taxon>
        <taxon>Actinomycetes</taxon>
        <taxon>Micrococcales</taxon>
        <taxon>Dermacoccaceae</taxon>
        <taxon>Dermacoccus</taxon>
    </lineage>
</organism>
<feature type="coiled-coil region" evidence="1">
    <location>
        <begin position="137"/>
        <end position="171"/>
    </location>
</feature>